<comment type="subcellular location">
    <subcellularLocation>
        <location evidence="1">Cell envelope</location>
    </subcellularLocation>
</comment>
<dbReference type="GO" id="GO:0030313">
    <property type="term" value="C:cell envelope"/>
    <property type="evidence" value="ECO:0007669"/>
    <property type="project" value="UniProtKB-SubCell"/>
</dbReference>
<dbReference type="InterPro" id="IPR012336">
    <property type="entry name" value="Thioredoxin-like_fold"/>
</dbReference>
<dbReference type="PROSITE" id="PS51257">
    <property type="entry name" value="PROKAR_LIPOPROTEIN"/>
    <property type="match status" value="1"/>
</dbReference>
<dbReference type="EMBL" id="CP027806">
    <property type="protein sequence ID" value="AXJ00868.1"/>
    <property type="molecule type" value="Genomic_DNA"/>
</dbReference>
<dbReference type="Proteomes" id="UP000254808">
    <property type="component" value="Chromosome"/>
</dbReference>
<dbReference type="KEGG" id="cprv:CYPRO_1617"/>
<reference evidence="6 7" key="1">
    <citation type="submission" date="2018-03" db="EMBL/GenBank/DDBJ databases">
        <title>Phenotypic and genomic properties of Cyclonatronum proteinivorum gen. nov., sp. nov., a haloalkaliphilic bacteroidete from soda lakes possessing Na+-translocating rhodopsin.</title>
        <authorList>
            <person name="Toshchakov S.V."/>
            <person name="Korzhenkov A."/>
            <person name="Samarov N.I."/>
            <person name="Kublanov I.V."/>
            <person name="Muntyan M.S."/>
            <person name="Sorokin D.Y."/>
        </authorList>
    </citation>
    <scope>NUCLEOTIDE SEQUENCE [LARGE SCALE GENOMIC DNA]</scope>
    <source>
        <strain evidence="6 7">Omega</strain>
    </source>
</reference>
<evidence type="ECO:0000313" key="7">
    <source>
        <dbReference type="Proteomes" id="UP000254808"/>
    </source>
</evidence>
<dbReference type="PANTHER" id="PTHR42852:SF6">
    <property type="entry name" value="THIOL:DISULFIDE INTERCHANGE PROTEIN DSBE"/>
    <property type="match status" value="1"/>
</dbReference>
<dbReference type="RefSeq" id="WP_114984121.1">
    <property type="nucleotide sequence ID" value="NZ_CP027806.1"/>
</dbReference>
<dbReference type="GO" id="GO:0017004">
    <property type="term" value="P:cytochrome complex assembly"/>
    <property type="evidence" value="ECO:0007669"/>
    <property type="project" value="UniProtKB-KW"/>
</dbReference>
<dbReference type="Gene3D" id="3.40.30.10">
    <property type="entry name" value="Glutaredoxin"/>
    <property type="match status" value="1"/>
</dbReference>
<keyword evidence="4" id="KW-0676">Redox-active center</keyword>
<protein>
    <submittedName>
        <fullName evidence="6">Peroxiredoxin</fullName>
    </submittedName>
</protein>
<evidence type="ECO:0000259" key="5">
    <source>
        <dbReference type="PROSITE" id="PS51352"/>
    </source>
</evidence>
<proteinExistence type="predicted"/>
<name>A0A345UK66_9BACT</name>
<evidence type="ECO:0000256" key="1">
    <source>
        <dbReference type="ARBA" id="ARBA00004196"/>
    </source>
</evidence>
<dbReference type="InterPro" id="IPR050553">
    <property type="entry name" value="Thioredoxin_ResA/DsbE_sf"/>
</dbReference>
<dbReference type="PANTHER" id="PTHR42852">
    <property type="entry name" value="THIOL:DISULFIDE INTERCHANGE PROTEIN DSBE"/>
    <property type="match status" value="1"/>
</dbReference>
<evidence type="ECO:0000313" key="6">
    <source>
        <dbReference type="EMBL" id="AXJ00868.1"/>
    </source>
</evidence>
<gene>
    <name evidence="6" type="ORF">CYPRO_1617</name>
</gene>
<feature type="domain" description="Thioredoxin" evidence="5">
    <location>
        <begin position="334"/>
        <end position="474"/>
    </location>
</feature>
<keyword evidence="7" id="KW-1185">Reference proteome</keyword>
<dbReference type="SUPFAM" id="SSF52833">
    <property type="entry name" value="Thioredoxin-like"/>
    <property type="match status" value="1"/>
</dbReference>
<accession>A0A345UK66</accession>
<dbReference type="AlphaFoldDB" id="A0A345UK66"/>
<keyword evidence="2" id="KW-0201">Cytochrome c-type biogenesis</keyword>
<dbReference type="OrthoDB" id="6399635at2"/>
<dbReference type="PROSITE" id="PS51352">
    <property type="entry name" value="THIOREDOXIN_2"/>
    <property type="match status" value="1"/>
</dbReference>
<dbReference type="InterPro" id="IPR013766">
    <property type="entry name" value="Thioredoxin_domain"/>
</dbReference>
<sequence>MRLTLRLSFIISIAIISCTRDSGEAVLSGTISNALSDRIILSAERIHYKFSDPEYIEATVGENGFFEFRLDLEGEQHFKLIYNNNSFPVFMKPGQKTSLSFHHAHFPGSIRVSGFGRAHYESLLAFLDETESLTRHMARERSRFVRSQPNEYLNAHRNKISRAKEFLGETPFSFLIYGYIGEYLVGRLHEIKLRKEDQNFNVDLARLSVLTEAQLQRFFSHESLKAQRAGIRDFSNEWIQTFGIQSRILSESQPVLNWVIAAGDEVRMHRLQLLDSITDPDARLHALMYFIAEELGDFDFQAGSAMLEEFRSELEAKPEYLAFLEHLHYELSLSQPGMEAIPFQLETFDGDFISLEDFQGTYLLLEFWASWCPNCARETADLIKLRETYGETDLQIVSVSLDESEEAWRAALSRINKPWIHTFDGNGFDQETFRSYRAGSIPYYVLIGRDGTILRNNDIRPSLNLVDVLDDLIYADLDHTYAGQN</sequence>
<evidence type="ECO:0000256" key="2">
    <source>
        <dbReference type="ARBA" id="ARBA00022748"/>
    </source>
</evidence>
<dbReference type="InterPro" id="IPR036249">
    <property type="entry name" value="Thioredoxin-like_sf"/>
</dbReference>
<evidence type="ECO:0000256" key="4">
    <source>
        <dbReference type="ARBA" id="ARBA00023284"/>
    </source>
</evidence>
<keyword evidence="3" id="KW-1015">Disulfide bond</keyword>
<evidence type="ECO:0000256" key="3">
    <source>
        <dbReference type="ARBA" id="ARBA00023157"/>
    </source>
</evidence>
<dbReference type="Pfam" id="PF13905">
    <property type="entry name" value="Thioredoxin_8"/>
    <property type="match status" value="1"/>
</dbReference>
<organism evidence="6 7">
    <name type="scientific">Cyclonatronum proteinivorum</name>
    <dbReference type="NCBI Taxonomy" id="1457365"/>
    <lineage>
        <taxon>Bacteria</taxon>
        <taxon>Pseudomonadati</taxon>
        <taxon>Balneolota</taxon>
        <taxon>Balneolia</taxon>
        <taxon>Balneolales</taxon>
        <taxon>Cyclonatronaceae</taxon>
        <taxon>Cyclonatronum</taxon>
    </lineage>
</organism>
<dbReference type="CDD" id="cd02966">
    <property type="entry name" value="TlpA_like_family"/>
    <property type="match status" value="1"/>
</dbReference>